<dbReference type="Proteomes" id="UP001209570">
    <property type="component" value="Unassembled WGS sequence"/>
</dbReference>
<dbReference type="InterPro" id="IPR032675">
    <property type="entry name" value="LRR_dom_sf"/>
</dbReference>
<dbReference type="EMBL" id="JAKCXM010000002">
    <property type="protein sequence ID" value="KAJ0409837.1"/>
    <property type="molecule type" value="Genomic_DNA"/>
</dbReference>
<reference evidence="1" key="1">
    <citation type="submission" date="2021-12" db="EMBL/GenBank/DDBJ databases">
        <title>Prjna785345.</title>
        <authorList>
            <person name="Rujirawat T."/>
            <person name="Krajaejun T."/>
        </authorList>
    </citation>
    <scope>NUCLEOTIDE SEQUENCE</scope>
    <source>
        <strain evidence="1">Pi057C3</strain>
    </source>
</reference>
<proteinExistence type="predicted"/>
<evidence type="ECO:0000313" key="1">
    <source>
        <dbReference type="EMBL" id="KAJ0409837.1"/>
    </source>
</evidence>
<keyword evidence="2" id="KW-1185">Reference proteome</keyword>
<name>A0AAD5M9Q3_PYTIN</name>
<dbReference type="Gene3D" id="3.80.10.10">
    <property type="entry name" value="Ribonuclease Inhibitor"/>
    <property type="match status" value="1"/>
</dbReference>
<protein>
    <submittedName>
        <fullName evidence="1">Uncharacterized protein</fullName>
    </submittedName>
</protein>
<comment type="caution">
    <text evidence="1">The sequence shown here is derived from an EMBL/GenBank/DDBJ whole genome shotgun (WGS) entry which is preliminary data.</text>
</comment>
<organism evidence="1 2">
    <name type="scientific">Pythium insidiosum</name>
    <name type="common">Pythiosis disease agent</name>
    <dbReference type="NCBI Taxonomy" id="114742"/>
    <lineage>
        <taxon>Eukaryota</taxon>
        <taxon>Sar</taxon>
        <taxon>Stramenopiles</taxon>
        <taxon>Oomycota</taxon>
        <taxon>Peronosporomycetes</taxon>
        <taxon>Pythiales</taxon>
        <taxon>Pythiaceae</taxon>
        <taxon>Pythium</taxon>
    </lineage>
</organism>
<gene>
    <name evidence="1" type="ORF">P43SY_005731</name>
</gene>
<accession>A0AAD5M9Q3</accession>
<evidence type="ECO:0000313" key="2">
    <source>
        <dbReference type="Proteomes" id="UP001209570"/>
    </source>
</evidence>
<dbReference type="AlphaFoldDB" id="A0AAD5M9Q3"/>
<sequence length="384" mass="44009">MDFRDDKPLLGHEVDPVFDALYRAVKRWGQSPRSGLRQLRILERRHVNHKQANADFLQAVVKYCPNIEYIDGWKGSYSVYKFSICFDQWASSLDLWQAFCCTCVKLREFSWIVVPFTNAYLAPFGATPKPHLRRLRIEFSSPAPFQIHQDEYSQAGLLAMLQGLEALEDLVFEFQHNLQYEIDAEALLTDSFFVELCRCCPNLRRLYVDDTPFVSYVKQLGGISDTSLLALASLASMQTLECTVPFTVSVRAVLSYLLDGPGRNSQLREAVIDISGNTQPDQFIPSLLLSELRAGPWLKQLQRGRRFVLLLYDVGIAPLSRIKSIAADFQHVDIRLQTGFRVSRLEKGKRFRVSSFLLYTSDAPLSKRWRREFQTDDGDAIVFD</sequence>